<dbReference type="Pfam" id="PF11187">
    <property type="entry name" value="Mbeg1-like"/>
    <property type="match status" value="1"/>
</dbReference>
<comment type="caution">
    <text evidence="2">The sequence shown here is derived from an EMBL/GenBank/DDBJ whole genome shotgun (WGS) entry which is preliminary data.</text>
</comment>
<proteinExistence type="predicted"/>
<evidence type="ECO:0000313" key="2">
    <source>
        <dbReference type="EMBL" id="RNM41850.1"/>
    </source>
</evidence>
<gene>
    <name evidence="1" type="ORF">C1876_15300</name>
    <name evidence="2" type="ORF">DMP09_07780</name>
</gene>
<dbReference type="Proteomes" id="UP000253817">
    <property type="component" value="Unassembled WGS sequence"/>
</dbReference>
<reference evidence="4" key="2">
    <citation type="submission" date="2018-05" db="EMBL/GenBank/DDBJ databases">
        <title>Genome Sequencing of selected type strains of the family Eggerthellaceae.</title>
        <authorList>
            <person name="Danylec N."/>
            <person name="Stoll D.A."/>
            <person name="Doetsch A."/>
            <person name="Huch M."/>
        </authorList>
    </citation>
    <scope>NUCLEOTIDE SEQUENCE [LARGE SCALE GENOMIC DNA]</scope>
    <source>
        <strain evidence="4">DSM 16107</strain>
    </source>
</reference>
<dbReference type="RefSeq" id="WP_114547590.1">
    <property type="nucleotide sequence ID" value="NZ_PPTT01000035.1"/>
</dbReference>
<accession>A0A3N0IZK0</accession>
<evidence type="ECO:0008006" key="5">
    <source>
        <dbReference type="Google" id="ProtNLM"/>
    </source>
</evidence>
<dbReference type="EMBL" id="QICC01000025">
    <property type="protein sequence ID" value="RNM41850.1"/>
    <property type="molecule type" value="Genomic_DNA"/>
</dbReference>
<dbReference type="AlphaFoldDB" id="A0A3N0IZK0"/>
<dbReference type="InterPro" id="IPR029058">
    <property type="entry name" value="AB_hydrolase_fold"/>
</dbReference>
<dbReference type="EMBL" id="PPTT01000035">
    <property type="protein sequence ID" value="RDB65926.1"/>
    <property type="molecule type" value="Genomic_DNA"/>
</dbReference>
<dbReference type="Proteomes" id="UP000270112">
    <property type="component" value="Unassembled WGS sequence"/>
</dbReference>
<sequence>MRAGLPLARAASLEQRSFDELAFGDVDAAVLADIGRFALTGLVAAPAHDEAPRWTPLSAILSERHLDALKGDHCFWNPRVDRAFARSVGASARYGAVLAGLHVDERSARGEPARQFSATTFCLGDGTHFVAYRGTDLSLTGWKEDFDMLCEEDIPSQHDALAYLHDAARVVDGPLRVGGHSKGGTLAEHAVLHAHPDVRARVETVYNLDGPGLRAADREGEPYRRMQARLHKVIPRSSFYGLLFTDPASCRIVASSGWGLAAHPPGTWHVRTHAFVPAPSLSPRTASAAAQLQAWLAELPLEERRGFIDDAFAVLSSTGADTLAGLPFRLVAHAKTTARAYCALPCEGRRRLRRVTRSFVGRLAASVARPEHVRP</sequence>
<evidence type="ECO:0000313" key="3">
    <source>
        <dbReference type="Proteomes" id="UP000253817"/>
    </source>
</evidence>
<organism evidence="2 4">
    <name type="scientific">Eggerthella sinensis</name>
    <dbReference type="NCBI Taxonomy" id="242230"/>
    <lineage>
        <taxon>Bacteria</taxon>
        <taxon>Bacillati</taxon>
        <taxon>Actinomycetota</taxon>
        <taxon>Coriobacteriia</taxon>
        <taxon>Eggerthellales</taxon>
        <taxon>Eggerthellaceae</taxon>
        <taxon>Eggerthella</taxon>
    </lineage>
</organism>
<protein>
    <recommendedName>
        <fullName evidence="5">DUF2974 domain-containing protein</fullName>
    </recommendedName>
</protein>
<dbReference type="SUPFAM" id="SSF53474">
    <property type="entry name" value="alpha/beta-Hydrolases"/>
    <property type="match status" value="1"/>
</dbReference>
<dbReference type="OrthoDB" id="9769481at2"/>
<evidence type="ECO:0000313" key="4">
    <source>
        <dbReference type="Proteomes" id="UP000270112"/>
    </source>
</evidence>
<reference evidence="1 3" key="1">
    <citation type="journal article" date="2018" name="Elife">
        <title>Discovery and characterization of a prevalent human gut bacterial enzyme sufficient for the inactivation of a family of plant toxins.</title>
        <authorList>
            <person name="Koppel N."/>
            <person name="Bisanz J.E."/>
            <person name="Pandelia M.E."/>
            <person name="Turnbaugh P.J."/>
            <person name="Balskus E.P."/>
        </authorList>
    </citation>
    <scope>NUCLEOTIDE SEQUENCE [LARGE SCALE GENOMIC DNA]</scope>
    <source>
        <strain evidence="1 3">DSM 16107</strain>
    </source>
</reference>
<evidence type="ECO:0000313" key="1">
    <source>
        <dbReference type="EMBL" id="RDB65926.1"/>
    </source>
</evidence>
<reference evidence="2" key="3">
    <citation type="journal article" date="2019" name="Microbiol. Resour. Announc.">
        <title>Draft Genome Sequences of Type Strains of Gordonibacter faecihominis, Paraeggerthella hongkongensis, Parvibacter caecicola,Slackia equolifaciens, Slackia faecicanis, and Slackia isoflavoniconvertens.</title>
        <authorList>
            <person name="Danylec N."/>
            <person name="Stoll D.A."/>
            <person name="Dotsch A."/>
            <person name="Huch M."/>
        </authorList>
    </citation>
    <scope>NUCLEOTIDE SEQUENCE</scope>
    <source>
        <strain evidence="2">DSM 16107</strain>
    </source>
</reference>
<dbReference type="InterPro" id="IPR024499">
    <property type="entry name" value="Mbeg1-like"/>
</dbReference>
<name>A0A3N0IZK0_9ACTN</name>
<keyword evidence="3" id="KW-1185">Reference proteome</keyword>